<dbReference type="KEGG" id="dsl:Dacsa_2888"/>
<comment type="similarity">
    <text evidence="1 8">Belongs to the esterase D family.</text>
</comment>
<dbReference type="PROSITE" id="PS51257">
    <property type="entry name" value="PROKAR_LIPOPROTEIN"/>
    <property type="match status" value="1"/>
</dbReference>
<keyword evidence="10" id="KW-1185">Reference proteome</keyword>
<evidence type="ECO:0000256" key="7">
    <source>
        <dbReference type="PIRSR" id="PIRSR614186-1"/>
    </source>
</evidence>
<organism evidence="9 10">
    <name type="scientific">Dactylococcopsis salina (strain PCC 8305)</name>
    <name type="common">Myxobactron salinum</name>
    <dbReference type="NCBI Taxonomy" id="13035"/>
    <lineage>
        <taxon>Bacteria</taxon>
        <taxon>Bacillati</taxon>
        <taxon>Cyanobacteriota</taxon>
        <taxon>Cyanophyceae</taxon>
        <taxon>Nodosilineales</taxon>
        <taxon>Cymatolegaceae</taxon>
        <taxon>Dactylococcopsis</taxon>
    </lineage>
</organism>
<evidence type="ECO:0000256" key="6">
    <source>
        <dbReference type="NCBIfam" id="TIGR02821"/>
    </source>
</evidence>
<evidence type="ECO:0000256" key="1">
    <source>
        <dbReference type="ARBA" id="ARBA00005622"/>
    </source>
</evidence>
<evidence type="ECO:0000256" key="8">
    <source>
        <dbReference type="RuleBase" id="RU363068"/>
    </source>
</evidence>
<comment type="catalytic activity">
    <reaction evidence="5 8">
        <text>S-formylglutathione + H2O = formate + glutathione + H(+)</text>
        <dbReference type="Rhea" id="RHEA:14961"/>
        <dbReference type="ChEBI" id="CHEBI:15377"/>
        <dbReference type="ChEBI" id="CHEBI:15378"/>
        <dbReference type="ChEBI" id="CHEBI:15740"/>
        <dbReference type="ChEBI" id="CHEBI:57688"/>
        <dbReference type="ChEBI" id="CHEBI:57925"/>
        <dbReference type="EC" id="3.1.2.12"/>
    </reaction>
</comment>
<dbReference type="GO" id="GO:0005829">
    <property type="term" value="C:cytosol"/>
    <property type="evidence" value="ECO:0007669"/>
    <property type="project" value="TreeGrafter"/>
</dbReference>
<dbReference type="PANTHER" id="PTHR10061:SF0">
    <property type="entry name" value="S-FORMYLGLUTATHIONE HYDROLASE"/>
    <property type="match status" value="1"/>
</dbReference>
<evidence type="ECO:0000256" key="5">
    <source>
        <dbReference type="ARBA" id="ARBA00047590"/>
    </source>
</evidence>
<dbReference type="STRING" id="13035.Dacsa_2888"/>
<dbReference type="EMBL" id="CP003944">
    <property type="protein sequence ID" value="AFZ51442.1"/>
    <property type="molecule type" value="Genomic_DNA"/>
</dbReference>
<dbReference type="PANTHER" id="PTHR10061">
    <property type="entry name" value="S-FORMYLGLUTATHIONE HYDROLASE"/>
    <property type="match status" value="1"/>
</dbReference>
<evidence type="ECO:0000256" key="3">
    <source>
        <dbReference type="ARBA" id="ARBA00022487"/>
    </source>
</evidence>
<dbReference type="HOGENOM" id="CLU_056472_0_0_3"/>
<proteinExistence type="inferred from homology"/>
<gene>
    <name evidence="9" type="ORF">Dacsa_2888</name>
</gene>
<feature type="active site" description="Charge relay system" evidence="7">
    <location>
        <position position="150"/>
    </location>
</feature>
<evidence type="ECO:0000256" key="4">
    <source>
        <dbReference type="ARBA" id="ARBA00022801"/>
    </source>
</evidence>
<feature type="active site" description="Charge relay system" evidence="7">
    <location>
        <position position="261"/>
    </location>
</feature>
<dbReference type="OrthoDB" id="9777383at2"/>
<keyword evidence="4 8" id="KW-0378">Hydrolase</keyword>
<dbReference type="eggNOG" id="COG0627">
    <property type="taxonomic scope" value="Bacteria"/>
</dbReference>
<dbReference type="EC" id="3.1.2.12" evidence="2 6"/>
<dbReference type="InterPro" id="IPR029058">
    <property type="entry name" value="AB_hydrolase_fold"/>
</dbReference>
<dbReference type="SUPFAM" id="SSF53474">
    <property type="entry name" value="alpha/beta-Hydrolases"/>
    <property type="match status" value="1"/>
</dbReference>
<comment type="function">
    <text evidence="8">Serine hydrolase involved in the detoxification of formaldehyde.</text>
</comment>
<dbReference type="RefSeq" id="WP_015230422.1">
    <property type="nucleotide sequence ID" value="NC_019780.1"/>
</dbReference>
<dbReference type="GO" id="GO:0018738">
    <property type="term" value="F:S-formylglutathione hydrolase activity"/>
    <property type="evidence" value="ECO:0007669"/>
    <property type="project" value="UniProtKB-UniRule"/>
</dbReference>
<dbReference type="Gene3D" id="3.40.50.1820">
    <property type="entry name" value="alpha/beta hydrolase"/>
    <property type="match status" value="1"/>
</dbReference>
<evidence type="ECO:0000313" key="9">
    <source>
        <dbReference type="EMBL" id="AFZ51442.1"/>
    </source>
</evidence>
<dbReference type="Proteomes" id="UP000010482">
    <property type="component" value="Chromosome"/>
</dbReference>
<evidence type="ECO:0000313" key="10">
    <source>
        <dbReference type="Proteomes" id="UP000010482"/>
    </source>
</evidence>
<evidence type="ECO:0000256" key="2">
    <source>
        <dbReference type="ARBA" id="ARBA00012479"/>
    </source>
</evidence>
<dbReference type="NCBIfam" id="TIGR02821">
    <property type="entry name" value="fghA_ester_D"/>
    <property type="match status" value="1"/>
</dbReference>
<dbReference type="InterPro" id="IPR000801">
    <property type="entry name" value="Esterase-like"/>
</dbReference>
<feature type="active site" description="Charge relay system" evidence="7">
    <location>
        <position position="227"/>
    </location>
</feature>
<dbReference type="GO" id="GO:0046294">
    <property type="term" value="P:formaldehyde catabolic process"/>
    <property type="evidence" value="ECO:0007669"/>
    <property type="project" value="InterPro"/>
</dbReference>
<dbReference type="AlphaFoldDB" id="K9YY64"/>
<reference evidence="9" key="1">
    <citation type="submission" date="2012-04" db="EMBL/GenBank/DDBJ databases">
        <title>Finished genome of Dactylococcopsis salina PCC 8305.</title>
        <authorList>
            <consortium name="US DOE Joint Genome Institute"/>
            <person name="Gugger M."/>
            <person name="Coursin T."/>
            <person name="Rippka R."/>
            <person name="Tandeau De Marsac N."/>
            <person name="Huntemann M."/>
            <person name="Wei C.-L."/>
            <person name="Han J."/>
            <person name="Detter J.C."/>
            <person name="Han C."/>
            <person name="Tapia R."/>
            <person name="Daligault H."/>
            <person name="Chen A."/>
            <person name="Krypides N."/>
            <person name="Mavromatis K."/>
            <person name="Markowitz V."/>
            <person name="Szeto E."/>
            <person name="Ivanova N."/>
            <person name="Ovchinnikova G."/>
            <person name="Pagani I."/>
            <person name="Pati A."/>
            <person name="Goodwin L."/>
            <person name="Peters L."/>
            <person name="Pitluck S."/>
            <person name="Woyke T."/>
            <person name="Kerfeld C."/>
        </authorList>
    </citation>
    <scope>NUCLEOTIDE SEQUENCE [LARGE SCALE GENOMIC DNA]</scope>
    <source>
        <strain evidence="9">PCC 8305</strain>
    </source>
</reference>
<name>K9YY64_DACS8</name>
<dbReference type="InterPro" id="IPR014186">
    <property type="entry name" value="S-formylglutathione_hydrol"/>
</dbReference>
<protein>
    <recommendedName>
        <fullName evidence="2 6">S-formylglutathione hydrolase</fullName>
        <ecNumber evidence="2 6">3.1.2.12</ecNumber>
    </recommendedName>
</protein>
<dbReference type="GO" id="GO:0052689">
    <property type="term" value="F:carboxylic ester hydrolase activity"/>
    <property type="evidence" value="ECO:0007669"/>
    <property type="project" value="UniProtKB-KW"/>
</dbReference>
<dbReference type="Pfam" id="PF00756">
    <property type="entry name" value="Esterase"/>
    <property type="match status" value="1"/>
</dbReference>
<keyword evidence="3 8" id="KW-0719">Serine esterase</keyword>
<accession>K9YY64</accession>
<dbReference type="PATRIC" id="fig|13035.3.peg.3295"/>
<dbReference type="FunFam" id="3.40.50.1820:FF:000002">
    <property type="entry name" value="S-formylglutathione hydrolase"/>
    <property type="match status" value="1"/>
</dbReference>
<sequence length="282" mass="31500">MSKLTLNAQHRCFGGSVSYYQHSSSACNAPMRFSVFLPPQANISPVPVLYFLSGLTCSEDNFTVKSGVQREAAELGIAIIAPDTSPRQTGIPEEDTDYDLGSGAGFYVDATQSPWQAHYQMYSYVVEELPQLIETEFPVIAGRRGIFGHSMGGHGALICALRNPHHYLSVSAFAPIAALKQCVWGRKALGHYLGSDQTLWNAYDATELVKQKTWLDKPILIDQGTEDQFLRQQQLLPDRFAEACETVGQSLTLRYQDGYDHSYFFVASFIRDHLQHHAQFLQ</sequence>